<evidence type="ECO:0000313" key="8">
    <source>
        <dbReference type="Proteomes" id="UP001226762"/>
    </source>
</evidence>
<dbReference type="CDD" id="cd07720">
    <property type="entry name" value="OPHC2-like_MBL-fold"/>
    <property type="match status" value="1"/>
</dbReference>
<dbReference type="AlphaFoldDB" id="A0AAE3WA83"/>
<reference evidence="7" key="2">
    <citation type="submission" date="2023-02" db="EMBL/GenBank/DDBJ databases">
        <title>'Rhodoalgimonas zhirmunskyi' gen. nov., isolated from a red alga.</title>
        <authorList>
            <person name="Nedashkovskaya O.I."/>
            <person name="Otstavnykh N.Y."/>
            <person name="Bystritskaya E.P."/>
            <person name="Balabanova L.A."/>
            <person name="Isaeva M.P."/>
        </authorList>
    </citation>
    <scope>NUCLEOTIDE SEQUENCE</scope>
    <source>
        <strain evidence="7">KCTC 52189</strain>
    </source>
</reference>
<gene>
    <name evidence="7" type="ORF">NO357_05900</name>
</gene>
<keyword evidence="8" id="KW-1185">Reference proteome</keyword>
<evidence type="ECO:0000256" key="1">
    <source>
        <dbReference type="ARBA" id="ARBA00007749"/>
    </source>
</evidence>
<evidence type="ECO:0000313" key="7">
    <source>
        <dbReference type="EMBL" id="MDQ2089431.1"/>
    </source>
</evidence>
<dbReference type="InterPro" id="IPR036866">
    <property type="entry name" value="RibonucZ/Hydroxyglut_hydro"/>
</dbReference>
<dbReference type="Proteomes" id="UP001226762">
    <property type="component" value="Unassembled WGS sequence"/>
</dbReference>
<feature type="domain" description="Metallo-beta-lactamase" evidence="6">
    <location>
        <begin position="92"/>
        <end position="296"/>
    </location>
</feature>
<evidence type="ECO:0000256" key="4">
    <source>
        <dbReference type="ARBA" id="ARBA00022833"/>
    </source>
</evidence>
<evidence type="ECO:0000259" key="6">
    <source>
        <dbReference type="SMART" id="SM00849"/>
    </source>
</evidence>
<dbReference type="PROSITE" id="PS51318">
    <property type="entry name" value="TAT"/>
    <property type="match status" value="1"/>
</dbReference>
<keyword evidence="2" id="KW-0479">Metal-binding</keyword>
<keyword evidence="4" id="KW-0862">Zinc</keyword>
<dbReference type="InterPro" id="IPR006311">
    <property type="entry name" value="TAT_signal"/>
</dbReference>
<keyword evidence="3" id="KW-0378">Hydrolase</keyword>
<feature type="signal peptide" evidence="5">
    <location>
        <begin position="1"/>
        <end position="27"/>
    </location>
</feature>
<reference evidence="7" key="1">
    <citation type="submission" date="2022-07" db="EMBL/GenBank/DDBJ databases">
        <authorList>
            <person name="Otstavnykh N."/>
            <person name="Isaeva M."/>
            <person name="Bystritskaya E."/>
        </authorList>
    </citation>
    <scope>NUCLEOTIDE SEQUENCE</scope>
    <source>
        <strain evidence="7">KCTC 52189</strain>
    </source>
</reference>
<evidence type="ECO:0000256" key="2">
    <source>
        <dbReference type="ARBA" id="ARBA00022723"/>
    </source>
</evidence>
<dbReference type="SMART" id="SM00849">
    <property type="entry name" value="Lactamase_B"/>
    <property type="match status" value="1"/>
</dbReference>
<dbReference type="PANTHER" id="PTHR42978">
    <property type="entry name" value="QUORUM-QUENCHING LACTONASE YTNP-RELATED-RELATED"/>
    <property type="match status" value="1"/>
</dbReference>
<protein>
    <submittedName>
        <fullName evidence="7">MBL fold metallo-hydrolase</fullName>
    </submittedName>
</protein>
<evidence type="ECO:0000256" key="3">
    <source>
        <dbReference type="ARBA" id="ARBA00022801"/>
    </source>
</evidence>
<evidence type="ECO:0000256" key="5">
    <source>
        <dbReference type="SAM" id="SignalP"/>
    </source>
</evidence>
<name>A0AAE3WA83_9RHOB</name>
<dbReference type="GO" id="GO:0016787">
    <property type="term" value="F:hydrolase activity"/>
    <property type="evidence" value="ECO:0007669"/>
    <property type="project" value="UniProtKB-KW"/>
</dbReference>
<dbReference type="Gene3D" id="3.60.15.10">
    <property type="entry name" value="Ribonuclease Z/Hydroxyacylglutathione hydrolase-like"/>
    <property type="match status" value="1"/>
</dbReference>
<dbReference type="InterPro" id="IPR051013">
    <property type="entry name" value="MBL_superfamily_lactonases"/>
</dbReference>
<dbReference type="InterPro" id="IPR001279">
    <property type="entry name" value="Metallo-B-lactamas"/>
</dbReference>
<dbReference type="PANTHER" id="PTHR42978:SF6">
    <property type="entry name" value="QUORUM-QUENCHING LACTONASE YTNP-RELATED"/>
    <property type="match status" value="1"/>
</dbReference>
<dbReference type="Pfam" id="PF00753">
    <property type="entry name" value="Lactamase_B"/>
    <property type="match status" value="1"/>
</dbReference>
<dbReference type="SUPFAM" id="SSF56281">
    <property type="entry name" value="Metallo-hydrolase/oxidoreductase"/>
    <property type="match status" value="1"/>
</dbReference>
<dbReference type="GO" id="GO:0046872">
    <property type="term" value="F:metal ion binding"/>
    <property type="evidence" value="ECO:0007669"/>
    <property type="project" value="UniProtKB-KW"/>
</dbReference>
<comment type="caution">
    <text evidence="7">The sequence shown here is derived from an EMBL/GenBank/DDBJ whole genome shotgun (WGS) entry which is preliminary data.</text>
</comment>
<dbReference type="RefSeq" id="WP_306734677.1">
    <property type="nucleotide sequence ID" value="NZ_JANHAX010000001.1"/>
</dbReference>
<proteinExistence type="inferred from homology"/>
<sequence>MTLIRPTRREILKLAAIAPGFALPAMARANLGVPAAANPGHFRFTLGEARLTVISDGFFTQPIETVGVNADRDAVANLLERHFLAPEANYAHTNHLLIELGDATVLVDVGSGSRFFPTTGRLMANMEAAGIDPGAITHVFITHAHPDHIWGIRDDFDEPIFPDAEYIIGEVEHGYWMQDGLANAVAPEDQQFVVGAVNSINAEGVEWTLVQDGAEIAPGISVMDSFGHTAGHMCLRVESGGKQLIALGDSFAQTWMNFAHPGWYNDIDADPGQTVSSREAILDMAAADEIALIGYHFPFPGVGHVARDGAGYRFVPALWQFTE</sequence>
<accession>A0AAE3WA83</accession>
<keyword evidence="5" id="KW-0732">Signal</keyword>
<organism evidence="7 8">
    <name type="scientific">Marimonas arenosa</name>
    <dbReference type="NCBI Taxonomy" id="1795305"/>
    <lineage>
        <taxon>Bacteria</taxon>
        <taxon>Pseudomonadati</taxon>
        <taxon>Pseudomonadota</taxon>
        <taxon>Alphaproteobacteria</taxon>
        <taxon>Rhodobacterales</taxon>
        <taxon>Paracoccaceae</taxon>
        <taxon>Marimonas</taxon>
    </lineage>
</organism>
<feature type="chain" id="PRO_5042266383" evidence="5">
    <location>
        <begin position="28"/>
        <end position="323"/>
    </location>
</feature>
<comment type="similarity">
    <text evidence="1">Belongs to the metallo-beta-lactamase superfamily.</text>
</comment>
<dbReference type="EMBL" id="JANHAX010000001">
    <property type="protein sequence ID" value="MDQ2089431.1"/>
    <property type="molecule type" value="Genomic_DNA"/>
</dbReference>